<dbReference type="AlphaFoldDB" id="A0A377GXR7"/>
<dbReference type="EMBL" id="UGGU01000003">
    <property type="protein sequence ID" value="STO31790.1"/>
    <property type="molecule type" value="Genomic_DNA"/>
</dbReference>
<organism evidence="1 2">
    <name type="scientific">Fusobacterium necrogenes</name>
    <dbReference type="NCBI Taxonomy" id="858"/>
    <lineage>
        <taxon>Bacteria</taxon>
        <taxon>Fusobacteriati</taxon>
        <taxon>Fusobacteriota</taxon>
        <taxon>Fusobacteriia</taxon>
        <taxon>Fusobacteriales</taxon>
        <taxon>Fusobacteriaceae</taxon>
        <taxon>Fusobacterium</taxon>
    </lineage>
</organism>
<evidence type="ECO:0000313" key="2">
    <source>
        <dbReference type="Proteomes" id="UP000255328"/>
    </source>
</evidence>
<dbReference type="OrthoDB" id="80200at2"/>
<evidence type="ECO:0000313" key="1">
    <source>
        <dbReference type="EMBL" id="STO31790.1"/>
    </source>
</evidence>
<gene>
    <name evidence="1" type="ORF">NCTC10723_01250</name>
</gene>
<accession>A0A377GXR7</accession>
<dbReference type="Proteomes" id="UP000255328">
    <property type="component" value="Unassembled WGS sequence"/>
</dbReference>
<dbReference type="RefSeq" id="WP_115270417.1">
    <property type="nucleotide sequence ID" value="NZ_UGGU01000003.1"/>
</dbReference>
<dbReference type="InterPro" id="IPR011250">
    <property type="entry name" value="OMP/PagP_B-barrel"/>
</dbReference>
<protein>
    <submittedName>
        <fullName evidence="1">Uncharacterized protein</fullName>
    </submittedName>
</protein>
<proteinExistence type="predicted"/>
<dbReference type="SUPFAM" id="SSF56925">
    <property type="entry name" value="OMPA-like"/>
    <property type="match status" value="1"/>
</dbReference>
<sequence length="314" mass="37089">MKIKYMTAGILISTSLFAKELDLYSKDFVKYKGVDILNFYIPVEEKNKFRTYIDYEKTDDLDTITWNIGEGYIELDKRWELEYDVERKFYRGDANYRGWNSTFTFVRDEINTNFFGKSWDTSFVFGLEQETLEDIPFNFERYKLYGGYRFRTPLDIGMGGTYFGFDILGKKVFSTIEDGVSGEINLVSSTNLGYGFQFFNTIYNEYMSYDNNEGYRVGLESYLRWTYELGMDFAFAVEFGIDSDKYFGSTNLDYSNELYFLPYILYSHNFTQRFRVFAELGLPGYKIKENKAKSYDSNDSGIYYYGKIGVEYIF</sequence>
<keyword evidence="2" id="KW-1185">Reference proteome</keyword>
<reference evidence="1 2" key="1">
    <citation type="submission" date="2018-06" db="EMBL/GenBank/DDBJ databases">
        <authorList>
            <consortium name="Pathogen Informatics"/>
            <person name="Doyle S."/>
        </authorList>
    </citation>
    <scope>NUCLEOTIDE SEQUENCE [LARGE SCALE GENOMIC DNA]</scope>
    <source>
        <strain evidence="1 2">NCTC10723</strain>
    </source>
</reference>
<name>A0A377GXR7_9FUSO</name>